<reference evidence="2" key="3">
    <citation type="submission" date="2022-06" db="UniProtKB">
        <authorList>
            <consortium name="EnsemblPlants"/>
        </authorList>
    </citation>
    <scope>IDENTIFICATION</scope>
</reference>
<feature type="compositionally biased region" description="Polar residues" evidence="1">
    <location>
        <begin position="58"/>
        <end position="67"/>
    </location>
</feature>
<keyword evidence="3" id="KW-1185">Reference proteome</keyword>
<protein>
    <submittedName>
        <fullName evidence="2">Uncharacterized protein</fullName>
    </submittedName>
</protein>
<dbReference type="Proteomes" id="UP000015106">
    <property type="component" value="Chromosome 4"/>
</dbReference>
<dbReference type="EnsemblPlants" id="TuG1812G0400001760.01.T02">
    <property type="protein sequence ID" value="TuG1812G0400001760.01.T02"/>
    <property type="gene ID" value="TuG1812G0400001760.01"/>
</dbReference>
<feature type="region of interest" description="Disordered" evidence="1">
    <location>
        <begin position="58"/>
        <end position="77"/>
    </location>
</feature>
<accession>A0A8R7Q505</accession>
<reference evidence="3" key="1">
    <citation type="journal article" date="2013" name="Nature">
        <title>Draft genome of the wheat A-genome progenitor Triticum urartu.</title>
        <authorList>
            <person name="Ling H.Q."/>
            <person name="Zhao S."/>
            <person name="Liu D."/>
            <person name="Wang J."/>
            <person name="Sun H."/>
            <person name="Zhang C."/>
            <person name="Fan H."/>
            <person name="Li D."/>
            <person name="Dong L."/>
            <person name="Tao Y."/>
            <person name="Gao C."/>
            <person name="Wu H."/>
            <person name="Li Y."/>
            <person name="Cui Y."/>
            <person name="Guo X."/>
            <person name="Zheng S."/>
            <person name="Wang B."/>
            <person name="Yu K."/>
            <person name="Liang Q."/>
            <person name="Yang W."/>
            <person name="Lou X."/>
            <person name="Chen J."/>
            <person name="Feng M."/>
            <person name="Jian J."/>
            <person name="Zhang X."/>
            <person name="Luo G."/>
            <person name="Jiang Y."/>
            <person name="Liu J."/>
            <person name="Wang Z."/>
            <person name="Sha Y."/>
            <person name="Zhang B."/>
            <person name="Wu H."/>
            <person name="Tang D."/>
            <person name="Shen Q."/>
            <person name="Xue P."/>
            <person name="Zou S."/>
            <person name="Wang X."/>
            <person name="Liu X."/>
            <person name="Wang F."/>
            <person name="Yang Y."/>
            <person name="An X."/>
            <person name="Dong Z."/>
            <person name="Zhang K."/>
            <person name="Zhang X."/>
            <person name="Luo M.C."/>
            <person name="Dvorak J."/>
            <person name="Tong Y."/>
            <person name="Wang J."/>
            <person name="Yang H."/>
            <person name="Li Z."/>
            <person name="Wang D."/>
            <person name="Zhang A."/>
            <person name="Wang J."/>
        </authorList>
    </citation>
    <scope>NUCLEOTIDE SEQUENCE</scope>
    <source>
        <strain evidence="3">cv. G1812</strain>
    </source>
</reference>
<evidence type="ECO:0000256" key="1">
    <source>
        <dbReference type="SAM" id="MobiDB-lite"/>
    </source>
</evidence>
<proteinExistence type="predicted"/>
<dbReference type="AlphaFoldDB" id="A0A8R7Q505"/>
<name>A0A8R7Q505_TRIUA</name>
<evidence type="ECO:0000313" key="2">
    <source>
        <dbReference type="EnsemblPlants" id="TuG1812G0400001760.01.T02"/>
    </source>
</evidence>
<evidence type="ECO:0000313" key="3">
    <source>
        <dbReference type="Proteomes" id="UP000015106"/>
    </source>
</evidence>
<reference evidence="2" key="2">
    <citation type="submission" date="2018-03" db="EMBL/GenBank/DDBJ databases">
        <title>The Triticum urartu genome reveals the dynamic nature of wheat genome evolution.</title>
        <authorList>
            <person name="Ling H."/>
            <person name="Ma B."/>
            <person name="Shi X."/>
            <person name="Liu H."/>
            <person name="Dong L."/>
            <person name="Sun H."/>
            <person name="Cao Y."/>
            <person name="Gao Q."/>
            <person name="Zheng S."/>
            <person name="Li Y."/>
            <person name="Yu Y."/>
            <person name="Du H."/>
            <person name="Qi M."/>
            <person name="Li Y."/>
            <person name="Yu H."/>
            <person name="Cui Y."/>
            <person name="Wang N."/>
            <person name="Chen C."/>
            <person name="Wu H."/>
            <person name="Zhao Y."/>
            <person name="Zhang J."/>
            <person name="Li Y."/>
            <person name="Zhou W."/>
            <person name="Zhang B."/>
            <person name="Hu W."/>
            <person name="Eijk M."/>
            <person name="Tang J."/>
            <person name="Witsenboer H."/>
            <person name="Zhao S."/>
            <person name="Li Z."/>
            <person name="Zhang A."/>
            <person name="Wang D."/>
            <person name="Liang C."/>
        </authorList>
    </citation>
    <scope>NUCLEOTIDE SEQUENCE [LARGE SCALE GENOMIC DNA]</scope>
    <source>
        <strain evidence="2">cv. G1812</strain>
    </source>
</reference>
<dbReference type="Gramene" id="TuG1812G0400001760.01.T02">
    <property type="protein sequence ID" value="TuG1812G0400001760.01.T02"/>
    <property type="gene ID" value="TuG1812G0400001760.01"/>
</dbReference>
<sequence length="77" mass="8515">MRSTLMATRTVRGAVPGSYRADGHHRDAVHSCSTHSLRQHEQFICRYALLCIAGQTGRANQPVSMPTQPAWARHDTG</sequence>
<organism evidence="2 3">
    <name type="scientific">Triticum urartu</name>
    <name type="common">Red wild einkorn</name>
    <name type="synonym">Crithodium urartu</name>
    <dbReference type="NCBI Taxonomy" id="4572"/>
    <lineage>
        <taxon>Eukaryota</taxon>
        <taxon>Viridiplantae</taxon>
        <taxon>Streptophyta</taxon>
        <taxon>Embryophyta</taxon>
        <taxon>Tracheophyta</taxon>
        <taxon>Spermatophyta</taxon>
        <taxon>Magnoliopsida</taxon>
        <taxon>Liliopsida</taxon>
        <taxon>Poales</taxon>
        <taxon>Poaceae</taxon>
        <taxon>BOP clade</taxon>
        <taxon>Pooideae</taxon>
        <taxon>Triticodae</taxon>
        <taxon>Triticeae</taxon>
        <taxon>Triticinae</taxon>
        <taxon>Triticum</taxon>
    </lineage>
</organism>